<comment type="caution">
    <text evidence="4">The sequence shown here is derived from an EMBL/GenBank/DDBJ whole genome shotgun (WGS) entry which is preliminary data.</text>
</comment>
<keyword evidence="1" id="KW-0175">Coiled coil</keyword>
<protein>
    <recommendedName>
        <fullName evidence="3">CAP-Gly domain-containing protein</fullName>
    </recommendedName>
</protein>
<proteinExistence type="predicted"/>
<dbReference type="Gene3D" id="1.10.287.1490">
    <property type="match status" value="1"/>
</dbReference>
<dbReference type="InterPro" id="IPR000938">
    <property type="entry name" value="CAP-Gly_domain"/>
</dbReference>
<evidence type="ECO:0000256" key="2">
    <source>
        <dbReference type="SAM" id="MobiDB-lite"/>
    </source>
</evidence>
<gene>
    <name evidence="4" type="ORF">EDB92DRAFT_766001</name>
</gene>
<feature type="compositionally biased region" description="Polar residues" evidence="2">
    <location>
        <begin position="457"/>
        <end position="471"/>
    </location>
</feature>
<dbReference type="InterPro" id="IPR036859">
    <property type="entry name" value="CAP-Gly_dom_sf"/>
</dbReference>
<dbReference type="Proteomes" id="UP001201163">
    <property type="component" value="Unassembled WGS sequence"/>
</dbReference>
<evidence type="ECO:0000259" key="3">
    <source>
        <dbReference type="PROSITE" id="PS50245"/>
    </source>
</evidence>
<dbReference type="Pfam" id="PF01302">
    <property type="entry name" value="CAP_GLY"/>
    <property type="match status" value="1"/>
</dbReference>
<dbReference type="SUPFAM" id="SSF74924">
    <property type="entry name" value="Cap-Gly domain"/>
    <property type="match status" value="1"/>
</dbReference>
<name>A0AAD4LEF0_9AGAM</name>
<feature type="compositionally biased region" description="Gly residues" evidence="2">
    <location>
        <begin position="370"/>
        <end position="380"/>
    </location>
</feature>
<feature type="compositionally biased region" description="Polar residues" evidence="2">
    <location>
        <begin position="18"/>
        <end position="29"/>
    </location>
</feature>
<feature type="compositionally biased region" description="Polar residues" evidence="2">
    <location>
        <begin position="435"/>
        <end position="444"/>
    </location>
</feature>
<dbReference type="Gene3D" id="2.30.30.190">
    <property type="entry name" value="CAP Gly-rich-like domain"/>
    <property type="match status" value="1"/>
</dbReference>
<evidence type="ECO:0000256" key="1">
    <source>
        <dbReference type="SAM" id="Coils"/>
    </source>
</evidence>
<dbReference type="EMBL" id="JAKELL010000030">
    <property type="protein sequence ID" value="KAH8990610.1"/>
    <property type="molecule type" value="Genomic_DNA"/>
</dbReference>
<reference evidence="4" key="1">
    <citation type="submission" date="2022-01" db="EMBL/GenBank/DDBJ databases">
        <title>Comparative genomics reveals a dynamic genome evolution in the ectomycorrhizal milk-cap (Lactarius) mushrooms.</title>
        <authorList>
            <consortium name="DOE Joint Genome Institute"/>
            <person name="Lebreton A."/>
            <person name="Tang N."/>
            <person name="Kuo A."/>
            <person name="LaButti K."/>
            <person name="Drula E."/>
            <person name="Barry K."/>
            <person name="Clum A."/>
            <person name="Lipzen A."/>
            <person name="Mousain D."/>
            <person name="Ng V."/>
            <person name="Wang R."/>
            <person name="Wang X."/>
            <person name="Dai Y."/>
            <person name="Henrissat B."/>
            <person name="Grigoriev I.V."/>
            <person name="Guerin-Laguette A."/>
            <person name="Yu F."/>
            <person name="Martin F.M."/>
        </authorList>
    </citation>
    <scope>NUCLEOTIDE SEQUENCE</scope>
    <source>
        <strain evidence="4">QP</strain>
    </source>
</reference>
<feature type="compositionally biased region" description="Polar residues" evidence="2">
    <location>
        <begin position="345"/>
        <end position="364"/>
    </location>
</feature>
<feature type="region of interest" description="Disordered" evidence="2">
    <location>
        <begin position="921"/>
        <end position="954"/>
    </location>
</feature>
<evidence type="ECO:0000313" key="4">
    <source>
        <dbReference type="EMBL" id="KAH8990610.1"/>
    </source>
</evidence>
<feature type="compositionally biased region" description="Polar residues" evidence="2">
    <location>
        <begin position="383"/>
        <end position="396"/>
    </location>
</feature>
<feature type="compositionally biased region" description="Polar residues" evidence="2">
    <location>
        <begin position="1"/>
        <end position="11"/>
    </location>
</feature>
<feature type="compositionally biased region" description="Low complexity" evidence="2">
    <location>
        <begin position="123"/>
        <end position="148"/>
    </location>
</feature>
<dbReference type="PROSITE" id="PS00845">
    <property type="entry name" value="CAP_GLY_1"/>
    <property type="match status" value="1"/>
</dbReference>
<feature type="compositionally biased region" description="Basic and acidic residues" evidence="2">
    <location>
        <begin position="921"/>
        <end position="931"/>
    </location>
</feature>
<feature type="domain" description="CAP-Gly" evidence="3">
    <location>
        <begin position="192"/>
        <end position="237"/>
    </location>
</feature>
<evidence type="ECO:0000313" key="5">
    <source>
        <dbReference type="Proteomes" id="UP001201163"/>
    </source>
</evidence>
<feature type="compositionally biased region" description="Polar residues" evidence="2">
    <location>
        <begin position="415"/>
        <end position="427"/>
    </location>
</feature>
<dbReference type="PROSITE" id="PS50245">
    <property type="entry name" value="CAP_GLY_2"/>
    <property type="match status" value="1"/>
</dbReference>
<feature type="compositionally biased region" description="Polar residues" evidence="2">
    <location>
        <begin position="934"/>
        <end position="946"/>
    </location>
</feature>
<feature type="compositionally biased region" description="Polar residues" evidence="2">
    <location>
        <begin position="53"/>
        <end position="72"/>
    </location>
</feature>
<keyword evidence="5" id="KW-1185">Reference proteome</keyword>
<organism evidence="4 5">
    <name type="scientific">Lactarius akahatsu</name>
    <dbReference type="NCBI Taxonomy" id="416441"/>
    <lineage>
        <taxon>Eukaryota</taxon>
        <taxon>Fungi</taxon>
        <taxon>Dikarya</taxon>
        <taxon>Basidiomycota</taxon>
        <taxon>Agaricomycotina</taxon>
        <taxon>Agaricomycetes</taxon>
        <taxon>Russulales</taxon>
        <taxon>Russulaceae</taxon>
        <taxon>Lactarius</taxon>
    </lineage>
</organism>
<feature type="region of interest" description="Disordered" evidence="2">
    <location>
        <begin position="457"/>
        <end position="486"/>
    </location>
</feature>
<dbReference type="AlphaFoldDB" id="A0AAD4LEF0"/>
<feature type="compositionally biased region" description="Polar residues" evidence="2">
    <location>
        <begin position="267"/>
        <end position="297"/>
    </location>
</feature>
<dbReference type="SMART" id="SM01052">
    <property type="entry name" value="CAP_GLY"/>
    <property type="match status" value="1"/>
</dbReference>
<feature type="region of interest" description="Disordered" evidence="2">
    <location>
        <begin position="251"/>
        <end position="444"/>
    </location>
</feature>
<feature type="coiled-coil region" evidence="1">
    <location>
        <begin position="488"/>
        <end position="543"/>
    </location>
</feature>
<feature type="coiled-coil region" evidence="1">
    <location>
        <begin position="706"/>
        <end position="814"/>
    </location>
</feature>
<sequence length="1197" mass="129296">MSPTSANSTLNCHYGLFSSPQARPMSTTPGKVRQSAIPTPGKTSGIPTPGRLRSSSIASQQSGQLPQESDSMSRAFADAIKANDPALHRAGRISEPGNPSLSPRGPLSFLPQSGRRSVTGRPSSAASSSSHAGATPARPTIAARTKTPSARPPSRQSDTFIRSSSRVGRLFEVGDNVRIESLGFEGTLRYLGEIAGKTGQWAGVELSGGFVGKGKNDGSVDGKPYFVCPPKCGVFVAAAKLSAPTVGVGAMSRPSSVASSGGGRITPSYSSGRITPSNSARHTPYSNGRVTPASSMPSEAVTPSARPRIKTATTPFNGLKRNGSRTLEPSSPSRTSATASPTRFSGPNSLPTGTGISNMGSPSLKTPKPGIGGRGSGVGVGLPSTTPTKSRTSLLTPKQRLPSAIAMPPPPSPSLGRTVSLNDYPSDSESHHDTFNTSDLQSSGKAIQDKIASLLSTRKSPSADISPTSGAMPSLGHLNGGRSPDGRVAELEAENQRLNILISGLQGEELEHSRRTNSMREDRDQAHSRVTELEASVKSVERNLRDRDLKIEVLERSLSNTSADTEKARADGETRLRDLQSLLDDKETLLCSLKESLALKEGAETETHTLITTKDAEINLLEARVKKAYADIEEERRELWGQVDALRHAGQETIALYEERLSTAEAKRYEMEDLIGSLREQLRSQTQAPSPTSAARHLSSATQIENEALREQVVHLQKKLTITEDMLEEVRVTAEKDEAAVRERMRRFKEKEELLKQQVAECESEIARVVKSENNARARTEEVGEALRESTVALENAQVEIEGLRAEIANLEGIASLSSADPTDKPTESAQRLTSEHMHCTEEISRLKSQLAEATKAPQGVNGVKSPPASEHLQETIEELLVEKASLENFQNDLQGKLTEETKTVIDLRERLDRSLAELETARKKAHRDAPVSDSLQQASKPSPSSTRHESIPSSVREELAGLKHIVQELQKENANAAHQNKLLESENKLLSSEVEQLRKSKEALEDVASSKLHRGEAGPQEDASVPSGDAVSLQKAMREMRSRYEIDLEQLRKRLTEAEAKSARKVHDLNKEVGELESLIETKIYREDELEQEIEQLKEKLARSEKKSSKRANQAMSLLSADSLDSLSDANQGTLTGDVCEICEQPGHDIFTCDLLRGSAAPAPGGMDAAPSKLFCEDCENYGHVAVDCPHSMDVF</sequence>
<feature type="coiled-coil region" evidence="1">
    <location>
        <begin position="1035"/>
        <end position="1115"/>
    </location>
</feature>
<feature type="region of interest" description="Disordered" evidence="2">
    <location>
        <begin position="1002"/>
        <end position="1033"/>
    </location>
</feature>
<feature type="compositionally biased region" description="Polar residues" evidence="2">
    <location>
        <begin position="110"/>
        <end position="122"/>
    </location>
</feature>
<feature type="compositionally biased region" description="Low complexity" evidence="2">
    <location>
        <begin position="329"/>
        <end position="343"/>
    </location>
</feature>
<feature type="region of interest" description="Disordered" evidence="2">
    <location>
        <begin position="1"/>
        <end position="161"/>
    </location>
</feature>
<dbReference type="Gene3D" id="4.10.60.10">
    <property type="entry name" value="Zinc finger, CCHC-type"/>
    <property type="match status" value="1"/>
</dbReference>
<accession>A0AAD4LEF0</accession>